<feature type="domain" description="Gnk2-homologous" evidence="6">
    <location>
        <begin position="137"/>
        <end position="242"/>
    </location>
</feature>
<evidence type="ECO:0000256" key="3">
    <source>
        <dbReference type="ARBA" id="ARBA00047558"/>
    </source>
</evidence>
<comment type="catalytic activity">
    <reaction evidence="3">
        <text>L-seryl-[protein] + ATP = O-phospho-L-seryl-[protein] + ADP + H(+)</text>
        <dbReference type="Rhea" id="RHEA:17989"/>
        <dbReference type="Rhea" id="RHEA-COMP:9863"/>
        <dbReference type="Rhea" id="RHEA-COMP:11604"/>
        <dbReference type="ChEBI" id="CHEBI:15378"/>
        <dbReference type="ChEBI" id="CHEBI:29999"/>
        <dbReference type="ChEBI" id="CHEBI:30616"/>
        <dbReference type="ChEBI" id="CHEBI:83421"/>
        <dbReference type="ChEBI" id="CHEBI:456216"/>
    </reaction>
</comment>
<feature type="signal peptide" evidence="5">
    <location>
        <begin position="1"/>
        <end position="22"/>
    </location>
</feature>
<comment type="catalytic activity">
    <reaction evidence="4">
        <text>L-threonyl-[protein] + ATP = O-phospho-L-threonyl-[protein] + ADP + H(+)</text>
        <dbReference type="Rhea" id="RHEA:46608"/>
        <dbReference type="Rhea" id="RHEA-COMP:11060"/>
        <dbReference type="Rhea" id="RHEA-COMP:11605"/>
        <dbReference type="ChEBI" id="CHEBI:15378"/>
        <dbReference type="ChEBI" id="CHEBI:30013"/>
        <dbReference type="ChEBI" id="CHEBI:30616"/>
        <dbReference type="ChEBI" id="CHEBI:61977"/>
        <dbReference type="ChEBI" id="CHEBI:456216"/>
    </reaction>
</comment>
<keyword evidence="1 5" id="KW-0732">Signal</keyword>
<dbReference type="CDD" id="cd23509">
    <property type="entry name" value="Gnk2-like"/>
    <property type="match status" value="2"/>
</dbReference>
<dbReference type="InterPro" id="IPR002902">
    <property type="entry name" value="GNK2"/>
</dbReference>
<gene>
    <name evidence="7" type="ORF">SLEP1_g29625</name>
</gene>
<keyword evidence="8" id="KW-1185">Reference proteome</keyword>
<feature type="chain" id="PRO_5043921436" description="Gnk2-homologous domain-containing protein" evidence="5">
    <location>
        <begin position="23"/>
        <end position="265"/>
    </location>
</feature>
<accession>A0AAV5K6F5</accession>
<proteinExistence type="predicted"/>
<dbReference type="Pfam" id="PF01657">
    <property type="entry name" value="Stress-antifung"/>
    <property type="match status" value="2"/>
</dbReference>
<reference evidence="7 8" key="1">
    <citation type="journal article" date="2021" name="Commun. Biol.">
        <title>The genome of Shorea leprosula (Dipterocarpaceae) highlights the ecological relevance of drought in aseasonal tropical rainforests.</title>
        <authorList>
            <person name="Ng K.K.S."/>
            <person name="Kobayashi M.J."/>
            <person name="Fawcett J.A."/>
            <person name="Hatakeyama M."/>
            <person name="Paape T."/>
            <person name="Ng C.H."/>
            <person name="Ang C.C."/>
            <person name="Tnah L.H."/>
            <person name="Lee C.T."/>
            <person name="Nishiyama T."/>
            <person name="Sese J."/>
            <person name="O'Brien M.J."/>
            <person name="Copetti D."/>
            <person name="Mohd Noor M.I."/>
            <person name="Ong R.C."/>
            <person name="Putra M."/>
            <person name="Sireger I.Z."/>
            <person name="Indrioko S."/>
            <person name="Kosugi Y."/>
            <person name="Izuno A."/>
            <person name="Isagi Y."/>
            <person name="Lee S.L."/>
            <person name="Shimizu K.K."/>
        </authorList>
    </citation>
    <scope>NUCLEOTIDE SEQUENCE [LARGE SCALE GENOMIC DNA]</scope>
    <source>
        <strain evidence="7">214</strain>
    </source>
</reference>
<dbReference type="FunFam" id="3.30.430.20:FF:000012">
    <property type="entry name" value="Cysteine-rich receptor-like protein kinase 25"/>
    <property type="match status" value="1"/>
</dbReference>
<name>A0AAV5K6F5_9ROSI</name>
<dbReference type="Proteomes" id="UP001054252">
    <property type="component" value="Unassembled WGS sequence"/>
</dbReference>
<evidence type="ECO:0000313" key="7">
    <source>
        <dbReference type="EMBL" id="GKV19349.1"/>
    </source>
</evidence>
<evidence type="ECO:0000256" key="4">
    <source>
        <dbReference type="ARBA" id="ARBA00047951"/>
    </source>
</evidence>
<organism evidence="7 8">
    <name type="scientific">Rubroshorea leprosula</name>
    <dbReference type="NCBI Taxonomy" id="152421"/>
    <lineage>
        <taxon>Eukaryota</taxon>
        <taxon>Viridiplantae</taxon>
        <taxon>Streptophyta</taxon>
        <taxon>Embryophyta</taxon>
        <taxon>Tracheophyta</taxon>
        <taxon>Spermatophyta</taxon>
        <taxon>Magnoliopsida</taxon>
        <taxon>eudicotyledons</taxon>
        <taxon>Gunneridae</taxon>
        <taxon>Pentapetalae</taxon>
        <taxon>rosids</taxon>
        <taxon>malvids</taxon>
        <taxon>Malvales</taxon>
        <taxon>Dipterocarpaceae</taxon>
        <taxon>Rubroshorea</taxon>
    </lineage>
</organism>
<dbReference type="FunFam" id="3.30.430.20:FF:000013">
    <property type="entry name" value="Cysteine-rich RLK (RECEPTOR-like protein kinase) 23"/>
    <property type="match status" value="1"/>
</dbReference>
<evidence type="ECO:0000259" key="6">
    <source>
        <dbReference type="PROSITE" id="PS51473"/>
    </source>
</evidence>
<evidence type="ECO:0000256" key="2">
    <source>
        <dbReference type="ARBA" id="ARBA00022737"/>
    </source>
</evidence>
<evidence type="ECO:0000256" key="5">
    <source>
        <dbReference type="SAM" id="SignalP"/>
    </source>
</evidence>
<comment type="caution">
    <text evidence="7">The sequence shown here is derived from an EMBL/GenBank/DDBJ whole genome shotgun (WGS) entry which is preliminary data.</text>
</comment>
<protein>
    <recommendedName>
        <fullName evidence="6">Gnk2-homologous domain-containing protein</fullName>
    </recommendedName>
</protein>
<dbReference type="InterPro" id="IPR038408">
    <property type="entry name" value="GNK2_sf"/>
</dbReference>
<feature type="domain" description="Gnk2-homologous" evidence="6">
    <location>
        <begin position="26"/>
        <end position="129"/>
    </location>
</feature>
<sequence>MSVFRIFINLFLLSLLRFTVNAQNPTYIAHVCRNAVNFTRNRTYQSNLNSLLSALSSNANVTNGFYNTTSGESPNRIYGFFLCRGDVPTTICQNCVIFATKNVENWCPVEKQVVIWYDECLLHYSGEPNSFTLSERLNASTVNPTNLNASYEGQFNKEVAVTINDATTQAVSVDKRFATKKSNCSVFQTLYSLVQCTPDLSSLDCNRCLQEAISGLSECCSGKVGARVLYPRCYVRYEVYQFYAAPILTPPAVVNHRGKVECIIY</sequence>
<dbReference type="AlphaFoldDB" id="A0AAV5K6F5"/>
<dbReference type="PANTHER" id="PTHR32099:SF110">
    <property type="entry name" value="CYSTEINE-RICH RECEPTOR-KINASE-LIKE PROTEIN"/>
    <property type="match status" value="1"/>
</dbReference>
<dbReference type="EMBL" id="BPVZ01000052">
    <property type="protein sequence ID" value="GKV19349.1"/>
    <property type="molecule type" value="Genomic_DNA"/>
</dbReference>
<dbReference type="PROSITE" id="PS51473">
    <property type="entry name" value="GNK2"/>
    <property type="match status" value="2"/>
</dbReference>
<evidence type="ECO:0000256" key="1">
    <source>
        <dbReference type="ARBA" id="ARBA00022729"/>
    </source>
</evidence>
<evidence type="ECO:0000313" key="8">
    <source>
        <dbReference type="Proteomes" id="UP001054252"/>
    </source>
</evidence>
<dbReference type="PANTHER" id="PTHR32099">
    <property type="entry name" value="CYSTEINE-RICH REPEAT SECRETORY PROTEIN"/>
    <property type="match status" value="1"/>
</dbReference>
<keyword evidence="2" id="KW-0677">Repeat</keyword>
<dbReference type="Gene3D" id="3.30.430.20">
    <property type="entry name" value="Gnk2 domain, C-X8-C-X2-C motif"/>
    <property type="match status" value="2"/>
</dbReference>